<evidence type="ECO:0000259" key="1">
    <source>
        <dbReference type="PROSITE" id="PS51186"/>
    </source>
</evidence>
<feature type="domain" description="N-acetyltransferase" evidence="1">
    <location>
        <begin position="1"/>
        <end position="160"/>
    </location>
</feature>
<accession>A0A841DNR3</accession>
<evidence type="ECO:0000313" key="2">
    <source>
        <dbReference type="EMBL" id="MBB5980303.1"/>
    </source>
</evidence>
<comment type="caution">
    <text evidence="2">The sequence shown here is derived from an EMBL/GenBank/DDBJ whole genome shotgun (WGS) entry which is preliminary data.</text>
</comment>
<dbReference type="EMBL" id="JACHNF010000001">
    <property type="protein sequence ID" value="MBB5980303.1"/>
    <property type="molecule type" value="Genomic_DNA"/>
</dbReference>
<organism evidence="2 3">
    <name type="scientific">Kribbella solani</name>
    <dbReference type="NCBI Taxonomy" id="236067"/>
    <lineage>
        <taxon>Bacteria</taxon>
        <taxon>Bacillati</taxon>
        <taxon>Actinomycetota</taxon>
        <taxon>Actinomycetes</taxon>
        <taxon>Propionibacteriales</taxon>
        <taxon>Kribbellaceae</taxon>
        <taxon>Kribbella</taxon>
    </lineage>
</organism>
<dbReference type="InterPro" id="IPR000182">
    <property type="entry name" value="GNAT_dom"/>
</dbReference>
<dbReference type="Pfam" id="PF00583">
    <property type="entry name" value="Acetyltransf_1"/>
    <property type="match status" value="1"/>
</dbReference>
<dbReference type="Proteomes" id="UP000558997">
    <property type="component" value="Unassembled WGS sequence"/>
</dbReference>
<dbReference type="AlphaFoldDB" id="A0A841DNR3"/>
<gene>
    <name evidence="2" type="ORF">HDA44_003644</name>
</gene>
<reference evidence="2 3" key="1">
    <citation type="submission" date="2020-08" db="EMBL/GenBank/DDBJ databases">
        <title>Sequencing the genomes of 1000 actinobacteria strains.</title>
        <authorList>
            <person name="Klenk H.-P."/>
        </authorList>
    </citation>
    <scope>NUCLEOTIDE SEQUENCE [LARGE SCALE GENOMIC DNA]</scope>
    <source>
        <strain evidence="2 3">DSM 17294</strain>
    </source>
</reference>
<name>A0A841DNR3_9ACTN</name>
<keyword evidence="2" id="KW-0808">Transferase</keyword>
<dbReference type="PROSITE" id="PS51186">
    <property type="entry name" value="GNAT"/>
    <property type="match status" value="1"/>
</dbReference>
<keyword evidence="3" id="KW-1185">Reference proteome</keyword>
<evidence type="ECO:0000313" key="3">
    <source>
        <dbReference type="Proteomes" id="UP000558997"/>
    </source>
</evidence>
<dbReference type="GO" id="GO:0102971">
    <property type="term" value="F:phosphinothricin N-acetyltransferase activity"/>
    <property type="evidence" value="ECO:0007669"/>
    <property type="project" value="UniProtKB-EC"/>
</dbReference>
<dbReference type="Gene3D" id="3.40.630.30">
    <property type="match status" value="1"/>
</dbReference>
<dbReference type="PANTHER" id="PTHR43072:SF8">
    <property type="entry name" value="ACYLTRANSFERASE FABY-RELATED"/>
    <property type="match status" value="1"/>
</dbReference>
<protein>
    <submittedName>
        <fullName evidence="2">Phosphinothricin acetyltransferase</fullName>
        <ecNumber evidence="2">2.3.1.183</ecNumber>
    </submittedName>
</protein>
<dbReference type="InterPro" id="IPR016181">
    <property type="entry name" value="Acyl_CoA_acyltransferase"/>
</dbReference>
<dbReference type="SUPFAM" id="SSF55729">
    <property type="entry name" value="Acyl-CoA N-acyltransferases (Nat)"/>
    <property type="match status" value="1"/>
</dbReference>
<proteinExistence type="predicted"/>
<sequence>MGSPGELSAIAAIMSHYVRNTVVTFIESPPTVSDWAERYWDLAARGLPFLVAEADGDVVGFAYAAPWRPKSAYRHTVENSIYLSPAATGLGIGTALLERLIERSAAAGCRQLIAVIVDAGDPASAKLHRRHGFSDAGRLHAVGFKHGRWLDTMLLQRSLPEVCATQQADRSDRDGAPA</sequence>
<dbReference type="EC" id="2.3.1.183" evidence="2"/>
<dbReference type="CDD" id="cd04301">
    <property type="entry name" value="NAT_SF"/>
    <property type="match status" value="1"/>
</dbReference>
<dbReference type="PANTHER" id="PTHR43072">
    <property type="entry name" value="N-ACETYLTRANSFERASE"/>
    <property type="match status" value="1"/>
</dbReference>
<keyword evidence="2" id="KW-0012">Acyltransferase</keyword>
<dbReference type="RefSeq" id="WP_337906094.1">
    <property type="nucleotide sequence ID" value="NZ_BAAAVN010000007.1"/>
</dbReference>